<accession>A0A4Y2JJ76</accession>
<dbReference type="AlphaFoldDB" id="A0A4Y2JJ76"/>
<evidence type="ECO:0000313" key="3">
    <source>
        <dbReference type="EMBL" id="GBM89176.1"/>
    </source>
</evidence>
<evidence type="ECO:0008006" key="5">
    <source>
        <dbReference type="Google" id="ProtNLM"/>
    </source>
</evidence>
<gene>
    <name evidence="3" type="ORF">AVEN_261175_1</name>
</gene>
<proteinExistence type="predicted"/>
<keyword evidence="1" id="KW-0812">Transmembrane</keyword>
<organism evidence="3 4">
    <name type="scientific">Araneus ventricosus</name>
    <name type="common">Orbweaver spider</name>
    <name type="synonym">Epeira ventricosa</name>
    <dbReference type="NCBI Taxonomy" id="182803"/>
    <lineage>
        <taxon>Eukaryota</taxon>
        <taxon>Metazoa</taxon>
        <taxon>Ecdysozoa</taxon>
        <taxon>Arthropoda</taxon>
        <taxon>Chelicerata</taxon>
        <taxon>Arachnida</taxon>
        <taxon>Araneae</taxon>
        <taxon>Araneomorphae</taxon>
        <taxon>Entelegynae</taxon>
        <taxon>Araneoidea</taxon>
        <taxon>Araneidae</taxon>
        <taxon>Araneus</taxon>
    </lineage>
</organism>
<keyword evidence="2" id="KW-0732">Signal</keyword>
<keyword evidence="1" id="KW-1133">Transmembrane helix</keyword>
<evidence type="ECO:0000256" key="1">
    <source>
        <dbReference type="SAM" id="Phobius"/>
    </source>
</evidence>
<dbReference type="PANTHER" id="PTHR33964:SF1">
    <property type="entry name" value="RE45066P"/>
    <property type="match status" value="1"/>
</dbReference>
<dbReference type="OrthoDB" id="6418170at2759"/>
<reference evidence="3 4" key="1">
    <citation type="journal article" date="2019" name="Sci. Rep.">
        <title>Orb-weaving spider Araneus ventricosus genome elucidates the spidroin gene catalogue.</title>
        <authorList>
            <person name="Kono N."/>
            <person name="Nakamura H."/>
            <person name="Ohtoshi R."/>
            <person name="Moran D.A.P."/>
            <person name="Shinohara A."/>
            <person name="Yoshida Y."/>
            <person name="Fujiwara M."/>
            <person name="Mori M."/>
            <person name="Tomita M."/>
            <person name="Arakawa K."/>
        </authorList>
    </citation>
    <scope>NUCLEOTIDE SEQUENCE [LARGE SCALE GENOMIC DNA]</scope>
</reference>
<dbReference type="PANTHER" id="PTHR33964">
    <property type="entry name" value="RE45066P-RELATED"/>
    <property type="match status" value="1"/>
</dbReference>
<protein>
    <recommendedName>
        <fullName evidence="5">DUF19 domain-containing protein</fullName>
    </recommendedName>
</protein>
<evidence type="ECO:0000256" key="2">
    <source>
        <dbReference type="SAM" id="SignalP"/>
    </source>
</evidence>
<dbReference type="EMBL" id="BGPR01003518">
    <property type="protein sequence ID" value="GBM89176.1"/>
    <property type="molecule type" value="Genomic_DNA"/>
</dbReference>
<feature type="transmembrane region" description="Helical" evidence="1">
    <location>
        <begin position="213"/>
        <end position="231"/>
    </location>
</feature>
<evidence type="ECO:0000313" key="4">
    <source>
        <dbReference type="Proteomes" id="UP000499080"/>
    </source>
</evidence>
<feature type="signal peptide" evidence="2">
    <location>
        <begin position="1"/>
        <end position="17"/>
    </location>
</feature>
<keyword evidence="1" id="KW-0472">Membrane</keyword>
<dbReference type="Proteomes" id="UP000499080">
    <property type="component" value="Unassembled WGS sequence"/>
</dbReference>
<keyword evidence="4" id="KW-1185">Reference proteome</keyword>
<sequence>MIISFIFQLALLPGIIMEDKCTLHQLQNCLESLQSVTQGSDLILATTKQDLQAVCRTLTESVWCVDDHMKDCFTAMQRKVFNHVVQGARQFLLELCVPGSIQETYLKHSPCYKNVSLSETKCGPKYRHLIQLSEKVEQKDVDDSLRESCCAFDDLVQCKHVHVRQDCGQEAAHFLQQHLDRISNSLIHEHCEHYMYDINSCAKSSVPKDFSQLIYLIISLVSFINFILTNIRIK</sequence>
<feature type="chain" id="PRO_5021412457" description="DUF19 domain-containing protein" evidence="2">
    <location>
        <begin position="18"/>
        <end position="234"/>
    </location>
</feature>
<comment type="caution">
    <text evidence="3">The sequence shown here is derived from an EMBL/GenBank/DDBJ whole genome shotgun (WGS) entry which is preliminary data.</text>
</comment>
<name>A0A4Y2JJ76_ARAVE</name>